<protein>
    <recommendedName>
        <fullName evidence="4 14">Corrinoid adenosyltransferase</fullName>
        <ecNumber evidence="3 14">2.5.1.17</ecNumber>
    </recommendedName>
    <alternativeName>
        <fullName evidence="9 14">Cob(II)alamin adenosyltransferase</fullName>
    </alternativeName>
    <alternativeName>
        <fullName evidence="11 14">Cob(II)yrinic acid a,c-diamide adenosyltransferase</fullName>
    </alternativeName>
    <alternativeName>
        <fullName evidence="10 14">Cobinamide/cobalamin adenosyltransferase</fullName>
    </alternativeName>
</protein>
<dbReference type="RefSeq" id="WP_251516844.1">
    <property type="nucleotide sequence ID" value="NZ_JAMBON010000042.1"/>
</dbReference>
<dbReference type="SUPFAM" id="SSF89028">
    <property type="entry name" value="Cobalamin adenosyltransferase-like"/>
    <property type="match status" value="1"/>
</dbReference>
<reference evidence="17" key="1">
    <citation type="journal article" date="2019" name="Int. J. Syst. Evol. Microbiol.">
        <title>The Global Catalogue of Microorganisms (GCM) 10K type strain sequencing project: providing services to taxonomists for standard genome sequencing and annotation.</title>
        <authorList>
            <consortium name="The Broad Institute Genomics Platform"/>
            <consortium name="The Broad Institute Genome Sequencing Center for Infectious Disease"/>
            <person name="Wu L."/>
            <person name="Ma J."/>
        </authorList>
    </citation>
    <scope>NUCLEOTIDE SEQUENCE [LARGE SCALE GENOMIC DNA]</scope>
    <source>
        <strain evidence="17">CGMCC 1.12376</strain>
    </source>
</reference>
<sequence length="197" mass="22485">MRLYTRAGDKGQTALIGGKTSKDDIRVEAYGSIDETNSFVGLAVAQLNKNREPFKDLIVDLEKIQHELFDIGTELSNVSKKERPHELSEDIITYLEERMDELIDEAPALERFILPGGSEEAATLHVARTVARRTERQIVTLYQREQDLNPIPLKYMNRLSDYFFAAARVVNSRLKVSDVEYARSAKVFRGSHKKKEN</sequence>
<dbReference type="InterPro" id="IPR036451">
    <property type="entry name" value="CblAdoTrfase-like_sf"/>
</dbReference>
<evidence type="ECO:0000313" key="16">
    <source>
        <dbReference type="EMBL" id="MFD1609053.1"/>
    </source>
</evidence>
<dbReference type="Pfam" id="PF01923">
    <property type="entry name" value="Cob_adeno_trans"/>
    <property type="match status" value="1"/>
</dbReference>
<comment type="similarity">
    <text evidence="2 14">Belongs to the Cob(I)alamin adenosyltransferase family.</text>
</comment>
<feature type="domain" description="Cobalamin adenosyltransferase-like" evidence="15">
    <location>
        <begin position="3"/>
        <end position="170"/>
    </location>
</feature>
<evidence type="ECO:0000259" key="15">
    <source>
        <dbReference type="Pfam" id="PF01923"/>
    </source>
</evidence>
<comment type="pathway">
    <text evidence="1 14">Cofactor biosynthesis; adenosylcobalamin biosynthesis; adenosylcobalamin from cob(II)yrinate a,c-diamide: step 2/7.</text>
</comment>
<proteinExistence type="inferred from homology"/>
<dbReference type="InterPro" id="IPR029499">
    <property type="entry name" value="PduO-typ"/>
</dbReference>
<evidence type="ECO:0000256" key="13">
    <source>
        <dbReference type="ARBA" id="ARBA00048692"/>
    </source>
</evidence>
<evidence type="ECO:0000256" key="4">
    <source>
        <dbReference type="ARBA" id="ARBA00020963"/>
    </source>
</evidence>
<comment type="catalytic activity">
    <reaction evidence="13 14">
        <text>2 cob(II)alamin + reduced [electron-transfer flavoprotein] + 2 ATP = 2 adenosylcob(III)alamin + 2 triphosphate + oxidized [electron-transfer flavoprotein] + 3 H(+)</text>
        <dbReference type="Rhea" id="RHEA:28671"/>
        <dbReference type="Rhea" id="RHEA-COMP:10685"/>
        <dbReference type="Rhea" id="RHEA-COMP:10686"/>
        <dbReference type="ChEBI" id="CHEBI:15378"/>
        <dbReference type="ChEBI" id="CHEBI:16304"/>
        <dbReference type="ChEBI" id="CHEBI:18036"/>
        <dbReference type="ChEBI" id="CHEBI:18408"/>
        <dbReference type="ChEBI" id="CHEBI:30616"/>
        <dbReference type="ChEBI" id="CHEBI:57692"/>
        <dbReference type="ChEBI" id="CHEBI:58307"/>
        <dbReference type="EC" id="2.5.1.17"/>
    </reaction>
</comment>
<evidence type="ECO:0000256" key="12">
    <source>
        <dbReference type="ARBA" id="ARBA00048555"/>
    </source>
</evidence>
<evidence type="ECO:0000313" key="17">
    <source>
        <dbReference type="Proteomes" id="UP001597221"/>
    </source>
</evidence>
<dbReference type="InterPro" id="IPR016030">
    <property type="entry name" value="CblAdoTrfase-like"/>
</dbReference>
<evidence type="ECO:0000256" key="8">
    <source>
        <dbReference type="ARBA" id="ARBA00022840"/>
    </source>
</evidence>
<comment type="caution">
    <text evidence="16">The sequence shown here is derived from an EMBL/GenBank/DDBJ whole genome shotgun (WGS) entry which is preliminary data.</text>
</comment>
<keyword evidence="6 14" id="KW-0808">Transferase</keyword>
<keyword evidence="7 14" id="KW-0547">Nucleotide-binding</keyword>
<dbReference type="PANTHER" id="PTHR12213">
    <property type="entry name" value="CORRINOID ADENOSYLTRANSFERASE"/>
    <property type="match status" value="1"/>
</dbReference>
<evidence type="ECO:0000256" key="7">
    <source>
        <dbReference type="ARBA" id="ARBA00022741"/>
    </source>
</evidence>
<dbReference type="PANTHER" id="PTHR12213:SF0">
    <property type="entry name" value="CORRINOID ADENOSYLTRANSFERASE MMAB"/>
    <property type="match status" value="1"/>
</dbReference>
<comment type="catalytic activity">
    <reaction evidence="12 14">
        <text>2 cob(II)yrinate a,c diamide + reduced [electron-transfer flavoprotein] + 2 ATP = 2 adenosylcob(III)yrinate a,c-diamide + 2 triphosphate + oxidized [electron-transfer flavoprotein] + 3 H(+)</text>
        <dbReference type="Rhea" id="RHEA:11528"/>
        <dbReference type="Rhea" id="RHEA-COMP:10685"/>
        <dbReference type="Rhea" id="RHEA-COMP:10686"/>
        <dbReference type="ChEBI" id="CHEBI:15378"/>
        <dbReference type="ChEBI" id="CHEBI:18036"/>
        <dbReference type="ChEBI" id="CHEBI:30616"/>
        <dbReference type="ChEBI" id="CHEBI:57692"/>
        <dbReference type="ChEBI" id="CHEBI:58307"/>
        <dbReference type="ChEBI" id="CHEBI:58503"/>
        <dbReference type="ChEBI" id="CHEBI:58537"/>
        <dbReference type="EC" id="2.5.1.17"/>
    </reaction>
</comment>
<accession>A0ABW4HTT6</accession>
<keyword evidence="8 14" id="KW-0067">ATP-binding</keyword>
<evidence type="ECO:0000256" key="6">
    <source>
        <dbReference type="ARBA" id="ARBA00022679"/>
    </source>
</evidence>
<evidence type="ECO:0000256" key="10">
    <source>
        <dbReference type="ARBA" id="ARBA00033334"/>
    </source>
</evidence>
<evidence type="ECO:0000256" key="11">
    <source>
        <dbReference type="ARBA" id="ARBA00033354"/>
    </source>
</evidence>
<organism evidence="16 17">
    <name type="scientific">Oceanobacillus luteolus</name>
    <dbReference type="NCBI Taxonomy" id="1274358"/>
    <lineage>
        <taxon>Bacteria</taxon>
        <taxon>Bacillati</taxon>
        <taxon>Bacillota</taxon>
        <taxon>Bacilli</taxon>
        <taxon>Bacillales</taxon>
        <taxon>Bacillaceae</taxon>
        <taxon>Oceanobacillus</taxon>
    </lineage>
</organism>
<evidence type="ECO:0000256" key="2">
    <source>
        <dbReference type="ARBA" id="ARBA00007487"/>
    </source>
</evidence>
<evidence type="ECO:0000256" key="3">
    <source>
        <dbReference type="ARBA" id="ARBA00012454"/>
    </source>
</evidence>
<name>A0ABW4HTT6_9BACI</name>
<dbReference type="NCBIfam" id="TIGR00636">
    <property type="entry name" value="PduO_Nterm"/>
    <property type="match status" value="1"/>
</dbReference>
<evidence type="ECO:0000256" key="14">
    <source>
        <dbReference type="RuleBase" id="RU366026"/>
    </source>
</evidence>
<keyword evidence="17" id="KW-1185">Reference proteome</keyword>
<evidence type="ECO:0000256" key="1">
    <source>
        <dbReference type="ARBA" id="ARBA00005121"/>
    </source>
</evidence>
<dbReference type="Proteomes" id="UP001597221">
    <property type="component" value="Unassembled WGS sequence"/>
</dbReference>
<evidence type="ECO:0000256" key="9">
    <source>
        <dbReference type="ARBA" id="ARBA00031529"/>
    </source>
</evidence>
<evidence type="ECO:0000256" key="5">
    <source>
        <dbReference type="ARBA" id="ARBA00022573"/>
    </source>
</evidence>
<dbReference type="EMBL" id="JBHUDE010000146">
    <property type="protein sequence ID" value="MFD1609053.1"/>
    <property type="molecule type" value="Genomic_DNA"/>
</dbReference>
<dbReference type="EC" id="2.5.1.17" evidence="3 14"/>
<keyword evidence="5 14" id="KW-0169">Cobalamin biosynthesis</keyword>
<dbReference type="GO" id="GO:0008817">
    <property type="term" value="F:corrinoid adenosyltransferase activity"/>
    <property type="evidence" value="ECO:0007669"/>
    <property type="project" value="UniProtKB-EC"/>
</dbReference>
<gene>
    <name evidence="16" type="ORF">ACFSBH_15670</name>
</gene>
<dbReference type="Gene3D" id="1.20.1200.10">
    <property type="entry name" value="Cobalamin adenosyltransferase-like"/>
    <property type="match status" value="1"/>
</dbReference>